<reference evidence="1" key="1">
    <citation type="submission" date="2020-11" db="EMBL/GenBank/DDBJ databases">
        <authorList>
            <consortium name="DOE Joint Genome Institute"/>
            <person name="Ahrendt S."/>
            <person name="Riley R."/>
            <person name="Andreopoulos W."/>
            <person name="Labutti K."/>
            <person name="Pangilinan J."/>
            <person name="Ruiz-Duenas F.J."/>
            <person name="Barrasa J.M."/>
            <person name="Sanchez-Garcia M."/>
            <person name="Camarero S."/>
            <person name="Miyauchi S."/>
            <person name="Serrano A."/>
            <person name="Linde D."/>
            <person name="Babiker R."/>
            <person name="Drula E."/>
            <person name="Ayuso-Fernandez I."/>
            <person name="Pacheco R."/>
            <person name="Padilla G."/>
            <person name="Ferreira P."/>
            <person name="Barriuso J."/>
            <person name="Kellner H."/>
            <person name="Castanera R."/>
            <person name="Alfaro M."/>
            <person name="Ramirez L."/>
            <person name="Pisabarro A.G."/>
            <person name="Kuo A."/>
            <person name="Tritt A."/>
            <person name="Lipzen A."/>
            <person name="He G."/>
            <person name="Yan M."/>
            <person name="Ng V."/>
            <person name="Cullen D."/>
            <person name="Martin F."/>
            <person name="Rosso M.-N."/>
            <person name="Henrissat B."/>
            <person name="Hibbett D."/>
            <person name="Martinez A.T."/>
            <person name="Grigoriev I.V."/>
        </authorList>
    </citation>
    <scope>NUCLEOTIDE SEQUENCE</scope>
    <source>
        <strain evidence="1">AH 40177</strain>
    </source>
</reference>
<dbReference type="Proteomes" id="UP000772434">
    <property type="component" value="Unassembled WGS sequence"/>
</dbReference>
<evidence type="ECO:0000313" key="2">
    <source>
        <dbReference type="Proteomes" id="UP000772434"/>
    </source>
</evidence>
<organism evidence="1 2">
    <name type="scientific">Rhodocollybia butyracea</name>
    <dbReference type="NCBI Taxonomy" id="206335"/>
    <lineage>
        <taxon>Eukaryota</taxon>
        <taxon>Fungi</taxon>
        <taxon>Dikarya</taxon>
        <taxon>Basidiomycota</taxon>
        <taxon>Agaricomycotina</taxon>
        <taxon>Agaricomycetes</taxon>
        <taxon>Agaricomycetidae</taxon>
        <taxon>Agaricales</taxon>
        <taxon>Marasmiineae</taxon>
        <taxon>Omphalotaceae</taxon>
        <taxon>Rhodocollybia</taxon>
    </lineage>
</organism>
<accession>A0A9P5PKC8</accession>
<evidence type="ECO:0000313" key="1">
    <source>
        <dbReference type="EMBL" id="KAF9064182.1"/>
    </source>
</evidence>
<dbReference type="AlphaFoldDB" id="A0A9P5PKC8"/>
<gene>
    <name evidence="1" type="ORF">BDP27DRAFT_1426124</name>
</gene>
<comment type="caution">
    <text evidence="1">The sequence shown here is derived from an EMBL/GenBank/DDBJ whole genome shotgun (WGS) entry which is preliminary data.</text>
</comment>
<proteinExistence type="predicted"/>
<protein>
    <submittedName>
        <fullName evidence="1">Uncharacterized protein</fullName>
    </submittedName>
</protein>
<dbReference type="EMBL" id="JADNRY010000129">
    <property type="protein sequence ID" value="KAF9064182.1"/>
    <property type="molecule type" value="Genomic_DNA"/>
</dbReference>
<name>A0A9P5PKC8_9AGAR</name>
<keyword evidence="2" id="KW-1185">Reference proteome</keyword>
<sequence>MTLMFIEDSKNEAIYTAAGEYYWPQFYLKQVHPIEDPTPVGDITVYNSGSFISIISTINENTGINHVLDPDIHAKGTGVFDLTKVKGLKKGDTFQIKVICATSKAESTDETWLMYTDNSKNEAVYNVGGDANTPTIYFKELRPIVVPITPVGNCRQISLFNNGSFTATSTLYTL</sequence>